<dbReference type="EMBL" id="MVBK01000030">
    <property type="protein sequence ID" value="OOG26170.1"/>
    <property type="molecule type" value="Genomic_DNA"/>
</dbReference>
<dbReference type="AlphaFoldDB" id="A0A1V3NM89"/>
<feature type="signal peptide" evidence="1">
    <location>
        <begin position="1"/>
        <end position="23"/>
    </location>
</feature>
<protein>
    <recommendedName>
        <fullName evidence="4">Lipocalin-like domain-containing protein</fullName>
    </recommendedName>
</protein>
<keyword evidence="1" id="KW-0732">Signal</keyword>
<feature type="chain" id="PRO_5012098541" description="Lipocalin-like domain-containing protein" evidence="1">
    <location>
        <begin position="24"/>
        <end position="204"/>
    </location>
</feature>
<evidence type="ECO:0000313" key="2">
    <source>
        <dbReference type="EMBL" id="OOG26170.1"/>
    </source>
</evidence>
<organism evidence="2 3">
    <name type="scientific">Thioalkalivibrio denitrificans</name>
    <dbReference type="NCBI Taxonomy" id="108003"/>
    <lineage>
        <taxon>Bacteria</taxon>
        <taxon>Pseudomonadati</taxon>
        <taxon>Pseudomonadota</taxon>
        <taxon>Gammaproteobacteria</taxon>
        <taxon>Chromatiales</taxon>
        <taxon>Ectothiorhodospiraceae</taxon>
        <taxon>Thioalkalivibrio</taxon>
    </lineage>
</organism>
<evidence type="ECO:0000256" key="1">
    <source>
        <dbReference type="SAM" id="SignalP"/>
    </source>
</evidence>
<dbReference type="Proteomes" id="UP000189462">
    <property type="component" value="Unassembled WGS sequence"/>
</dbReference>
<dbReference type="PROSITE" id="PS51257">
    <property type="entry name" value="PROKAR_LIPOPROTEIN"/>
    <property type="match status" value="1"/>
</dbReference>
<comment type="caution">
    <text evidence="2">The sequence shown here is derived from an EMBL/GenBank/DDBJ whole genome shotgun (WGS) entry which is preliminary data.</text>
</comment>
<gene>
    <name evidence="2" type="ORF">B1C78_05330</name>
</gene>
<reference evidence="2 3" key="1">
    <citation type="submission" date="2017-02" db="EMBL/GenBank/DDBJ databases">
        <title>Genomic diversity within the haloalkaliphilic genus Thioalkalivibrio.</title>
        <authorList>
            <person name="Ahn A.-C."/>
            <person name="Meier-Kolthoff J."/>
            <person name="Overmars L."/>
            <person name="Richter M."/>
            <person name="Woyke T."/>
            <person name="Sorokin D.Y."/>
            <person name="Muyzer G."/>
        </authorList>
    </citation>
    <scope>NUCLEOTIDE SEQUENCE [LARGE SCALE GENOMIC DNA]</scope>
    <source>
        <strain evidence="2 3">ALJD</strain>
    </source>
</reference>
<proteinExistence type="predicted"/>
<keyword evidence="3" id="KW-1185">Reference proteome</keyword>
<accession>A0A1V3NM89</accession>
<name>A0A1V3NM89_9GAMM</name>
<evidence type="ECO:0008006" key="4">
    <source>
        <dbReference type="Google" id="ProtNLM"/>
    </source>
</evidence>
<evidence type="ECO:0000313" key="3">
    <source>
        <dbReference type="Proteomes" id="UP000189462"/>
    </source>
</evidence>
<sequence length="204" mass="22397">MKLKTLFALLLAGLLAGCGSSGEDPVVGTWRLDPVAMATDMHERAMAVTLKIADEVERVSGAANADMLREYVADNRQMDERELALLTADAPMAILRIAQDGSVEGYEQGDDPSEYDTGTWSYSDGTLTLAVTDRPTGELIHMEGRIVGDRLELHVAGDADDREDLYHYGLSGYRHMGVSEQFLRAIIDNGEMDPVMILVRHDEP</sequence>